<protein>
    <submittedName>
        <fullName evidence="4">CDP-alcohol phosphatidyltransferase family protein</fullName>
    </submittedName>
</protein>
<keyword evidence="3" id="KW-1133">Transmembrane helix</keyword>
<evidence type="ECO:0000313" key="5">
    <source>
        <dbReference type="Proteomes" id="UP000263833"/>
    </source>
</evidence>
<keyword evidence="3" id="KW-0812">Transmembrane</keyword>
<dbReference type="InterPro" id="IPR043130">
    <property type="entry name" value="CDP-OH_PTrfase_TM_dom"/>
</dbReference>
<dbReference type="InterPro" id="IPR000462">
    <property type="entry name" value="CDP-OH_P_trans"/>
</dbReference>
<name>A0A371B567_9SPHN</name>
<dbReference type="Proteomes" id="UP000263833">
    <property type="component" value="Unassembled WGS sequence"/>
</dbReference>
<evidence type="ECO:0000313" key="4">
    <source>
        <dbReference type="EMBL" id="RDV02583.1"/>
    </source>
</evidence>
<dbReference type="OrthoDB" id="9790577at2"/>
<dbReference type="AlphaFoldDB" id="A0A371B567"/>
<feature type="transmembrane region" description="Helical" evidence="3">
    <location>
        <begin position="109"/>
        <end position="132"/>
    </location>
</feature>
<dbReference type="InterPro" id="IPR048254">
    <property type="entry name" value="CDP_ALCOHOL_P_TRANSF_CS"/>
</dbReference>
<evidence type="ECO:0000256" key="1">
    <source>
        <dbReference type="ARBA" id="ARBA00022679"/>
    </source>
</evidence>
<gene>
    <name evidence="4" type="ORF">DXH95_11525</name>
</gene>
<feature type="transmembrane region" description="Helical" evidence="3">
    <location>
        <begin position="83"/>
        <end position="103"/>
    </location>
</feature>
<comment type="similarity">
    <text evidence="2">Belongs to the CDP-alcohol phosphatidyltransferase class-I family.</text>
</comment>
<dbReference type="PROSITE" id="PS00379">
    <property type="entry name" value="CDP_ALCOHOL_P_TRANSF"/>
    <property type="match status" value="1"/>
</dbReference>
<dbReference type="GO" id="GO:0016020">
    <property type="term" value="C:membrane"/>
    <property type="evidence" value="ECO:0007669"/>
    <property type="project" value="InterPro"/>
</dbReference>
<sequence length="197" mass="20954">MFDTRLRQLIDPALNRMGAWVARSGIGANAITLTGAVLVVPLFYSLLLQNWLVALALLAANRLLDGLDGAVARVRGPSAWGGYLDSLCDYLFYIAVPLGFAFASPANELSGLILVASFTLTAVSFLALAAILAGRDLGHGAKAFTYSTGLMEGGETIAFFVAMCLFPALFPQLALLFAVLCLATVIQRLWQARNLLG</sequence>
<evidence type="ECO:0000256" key="2">
    <source>
        <dbReference type="RuleBase" id="RU003750"/>
    </source>
</evidence>
<feature type="transmembrane region" description="Helical" evidence="3">
    <location>
        <begin position="20"/>
        <end position="44"/>
    </location>
</feature>
<dbReference type="Gene3D" id="1.20.120.1760">
    <property type="match status" value="1"/>
</dbReference>
<evidence type="ECO:0000256" key="3">
    <source>
        <dbReference type="SAM" id="Phobius"/>
    </source>
</evidence>
<proteinExistence type="inferred from homology"/>
<keyword evidence="1 2" id="KW-0808">Transferase</keyword>
<dbReference type="GO" id="GO:0016780">
    <property type="term" value="F:phosphotransferase activity, for other substituted phosphate groups"/>
    <property type="evidence" value="ECO:0007669"/>
    <property type="project" value="InterPro"/>
</dbReference>
<reference evidence="5" key="1">
    <citation type="submission" date="2018-08" db="EMBL/GenBank/DDBJ databases">
        <authorList>
            <person name="Kim S.-J."/>
            <person name="Jung G.-Y."/>
        </authorList>
    </citation>
    <scope>NUCLEOTIDE SEQUENCE [LARGE SCALE GENOMIC DNA]</scope>
    <source>
        <strain evidence="5">GY_G</strain>
    </source>
</reference>
<dbReference type="Pfam" id="PF01066">
    <property type="entry name" value="CDP-OH_P_transf"/>
    <property type="match status" value="1"/>
</dbReference>
<comment type="caution">
    <text evidence="4">The sequence shown here is derived from an EMBL/GenBank/DDBJ whole genome shotgun (WGS) entry which is preliminary data.</text>
</comment>
<dbReference type="RefSeq" id="WP_115549687.1">
    <property type="nucleotide sequence ID" value="NZ_QRGP01000002.1"/>
</dbReference>
<organism evidence="4 5">
    <name type="scientific">Sphingorhabdus pulchriflava</name>
    <dbReference type="NCBI Taxonomy" id="2292257"/>
    <lineage>
        <taxon>Bacteria</taxon>
        <taxon>Pseudomonadati</taxon>
        <taxon>Pseudomonadota</taxon>
        <taxon>Alphaproteobacteria</taxon>
        <taxon>Sphingomonadales</taxon>
        <taxon>Sphingomonadaceae</taxon>
        <taxon>Sphingorhabdus</taxon>
    </lineage>
</organism>
<dbReference type="EMBL" id="QRGP01000002">
    <property type="protein sequence ID" value="RDV02583.1"/>
    <property type="molecule type" value="Genomic_DNA"/>
</dbReference>
<dbReference type="GO" id="GO:0008654">
    <property type="term" value="P:phospholipid biosynthetic process"/>
    <property type="evidence" value="ECO:0007669"/>
    <property type="project" value="InterPro"/>
</dbReference>
<accession>A0A371B567</accession>
<keyword evidence="3" id="KW-0472">Membrane</keyword>
<keyword evidence="5" id="KW-1185">Reference proteome</keyword>